<evidence type="ECO:0000256" key="2">
    <source>
        <dbReference type="ARBA" id="ARBA00022679"/>
    </source>
</evidence>
<comment type="caution">
    <text evidence="5">The sequence shown here is derived from an EMBL/GenBank/DDBJ whole genome shotgun (WGS) entry which is preliminary data.</text>
</comment>
<reference evidence="5" key="1">
    <citation type="submission" date="2019-04" db="EMBL/GenBank/DDBJ databases">
        <title>Sequencing of skin fungus with MAO and IRED activity.</title>
        <authorList>
            <person name="Marsaioli A.J."/>
            <person name="Bonatto J.M.C."/>
            <person name="Reis Junior O."/>
        </authorList>
    </citation>
    <scope>NUCLEOTIDE SEQUENCE</scope>
    <source>
        <strain evidence="5">28M1</strain>
    </source>
</reference>
<dbReference type="Pfam" id="PF12464">
    <property type="entry name" value="Mac"/>
    <property type="match status" value="1"/>
</dbReference>
<dbReference type="InterPro" id="IPR051159">
    <property type="entry name" value="Hexapeptide_acetyltransf"/>
</dbReference>
<dbReference type="Gene3D" id="2.160.10.10">
    <property type="entry name" value="Hexapeptide repeat proteins"/>
    <property type="match status" value="1"/>
</dbReference>
<dbReference type="AlphaFoldDB" id="A0A9P5BVS8"/>
<dbReference type="InterPro" id="IPR024688">
    <property type="entry name" value="Mac_dom"/>
</dbReference>
<accession>A0A9P5BVS8</accession>
<dbReference type="Proteomes" id="UP000758155">
    <property type="component" value="Unassembled WGS sequence"/>
</dbReference>
<feature type="domain" description="Maltose/galactoside acetyltransferase" evidence="4">
    <location>
        <begin position="23"/>
        <end position="75"/>
    </location>
</feature>
<dbReference type="OrthoDB" id="25818at2759"/>
<dbReference type="InterPro" id="IPR011004">
    <property type="entry name" value="Trimer_LpxA-like_sf"/>
</dbReference>
<evidence type="ECO:0000256" key="3">
    <source>
        <dbReference type="SAM" id="MobiDB-lite"/>
    </source>
</evidence>
<proteinExistence type="inferred from homology"/>
<comment type="similarity">
    <text evidence="1">Belongs to the transferase hexapeptide repeat family.</text>
</comment>
<keyword evidence="6" id="KW-1185">Reference proteome</keyword>
<gene>
    <name evidence="5" type="primary">CAS91_6</name>
    <name evidence="5" type="ORF">E8E12_001787</name>
</gene>
<dbReference type="SMART" id="SM01266">
    <property type="entry name" value="Mac"/>
    <property type="match status" value="1"/>
</dbReference>
<evidence type="ECO:0000256" key="1">
    <source>
        <dbReference type="ARBA" id="ARBA00007274"/>
    </source>
</evidence>
<protein>
    <submittedName>
        <fullName evidence="5">Maltose acetyltransferase</fullName>
    </submittedName>
</protein>
<evidence type="ECO:0000259" key="4">
    <source>
        <dbReference type="SMART" id="SM01266"/>
    </source>
</evidence>
<dbReference type="GO" id="GO:0008374">
    <property type="term" value="F:O-acyltransferase activity"/>
    <property type="evidence" value="ECO:0007669"/>
    <property type="project" value="TreeGrafter"/>
</dbReference>
<organism evidence="5 6">
    <name type="scientific">Didymella heteroderae</name>
    <dbReference type="NCBI Taxonomy" id="1769908"/>
    <lineage>
        <taxon>Eukaryota</taxon>
        <taxon>Fungi</taxon>
        <taxon>Dikarya</taxon>
        <taxon>Ascomycota</taxon>
        <taxon>Pezizomycotina</taxon>
        <taxon>Dothideomycetes</taxon>
        <taxon>Pleosporomycetidae</taxon>
        <taxon>Pleosporales</taxon>
        <taxon>Pleosporineae</taxon>
        <taxon>Didymellaceae</taxon>
        <taxon>Didymella</taxon>
    </lineage>
</organism>
<dbReference type="SUPFAM" id="SSF51161">
    <property type="entry name" value="Trimeric LpxA-like enzymes"/>
    <property type="match status" value="1"/>
</dbReference>
<feature type="compositionally biased region" description="Polar residues" evidence="3">
    <location>
        <begin position="1"/>
        <end position="20"/>
    </location>
</feature>
<sequence length="213" mass="23148">MAAQPASSLSHRTQASPSTISEKDKMLSGQLFSPNTAQLVDERDLSSQASFRFNTAVQRASDERMWLFRQLVTAGWIYPRAGERHVTGHLGYDVNVSAPFHCDYGYNVSLEDNVILGPGCQLLDSGRIVIGKNTKIGARVTISTLDEPTDTRAMEGSERAEIAREVYIGENVYVGDGCIVKAGVRIGDNAIDIPANCVVFGNPAKSRQVGWEG</sequence>
<dbReference type="PANTHER" id="PTHR23416:SF76">
    <property type="entry name" value="ZN(II)2CYS6 TRANSCRIPTION FACTOR (EUROFUNG)"/>
    <property type="match status" value="1"/>
</dbReference>
<feature type="region of interest" description="Disordered" evidence="3">
    <location>
        <begin position="1"/>
        <end position="22"/>
    </location>
</feature>
<keyword evidence="2" id="KW-0808">Transferase</keyword>
<evidence type="ECO:0000313" key="6">
    <source>
        <dbReference type="Proteomes" id="UP000758155"/>
    </source>
</evidence>
<dbReference type="GO" id="GO:0016407">
    <property type="term" value="F:acetyltransferase activity"/>
    <property type="evidence" value="ECO:0007669"/>
    <property type="project" value="InterPro"/>
</dbReference>
<dbReference type="PANTHER" id="PTHR23416">
    <property type="entry name" value="SIALIC ACID SYNTHASE-RELATED"/>
    <property type="match status" value="1"/>
</dbReference>
<evidence type="ECO:0000313" key="5">
    <source>
        <dbReference type="EMBL" id="KAF3032559.1"/>
    </source>
</evidence>
<dbReference type="EMBL" id="SWKV01000097">
    <property type="protein sequence ID" value="KAF3032559.1"/>
    <property type="molecule type" value="Genomic_DNA"/>
</dbReference>
<name>A0A9P5BVS8_9PLEO</name>